<protein>
    <submittedName>
        <fullName evidence="1">Uncharacterized protein</fullName>
    </submittedName>
</protein>
<dbReference type="Proteomes" id="UP001341281">
    <property type="component" value="Chromosome 05"/>
</dbReference>
<sequence length="101" mass="11656">MRWRRRRRMRMRWLGDGGEDAVARERRKGKGKEKLDNIGRSTIALLLLTEKSKVILIFFSTVAQLNRRFTKTTSCSAPSRLPMSTTSRRFSNSSSAFQFVG</sequence>
<dbReference type="EMBL" id="CP144749">
    <property type="protein sequence ID" value="WVZ78018.1"/>
    <property type="molecule type" value="Genomic_DNA"/>
</dbReference>
<evidence type="ECO:0000313" key="2">
    <source>
        <dbReference type="Proteomes" id="UP001341281"/>
    </source>
</evidence>
<reference evidence="1 2" key="1">
    <citation type="submission" date="2024-02" db="EMBL/GenBank/DDBJ databases">
        <title>High-quality chromosome-scale genome assembly of Pensacola bahiagrass (Paspalum notatum Flugge var. saurae).</title>
        <authorList>
            <person name="Vega J.M."/>
            <person name="Podio M."/>
            <person name="Orjuela J."/>
            <person name="Siena L.A."/>
            <person name="Pessino S.C."/>
            <person name="Combes M.C."/>
            <person name="Mariac C."/>
            <person name="Albertini E."/>
            <person name="Pupilli F."/>
            <person name="Ortiz J.P.A."/>
            <person name="Leblanc O."/>
        </authorList>
    </citation>
    <scope>NUCLEOTIDE SEQUENCE [LARGE SCALE GENOMIC DNA]</scope>
    <source>
        <strain evidence="1">R1</strain>
        <tissue evidence="1">Leaf</tissue>
    </source>
</reference>
<dbReference type="AlphaFoldDB" id="A0AAQ3TR69"/>
<organism evidence="1 2">
    <name type="scientific">Paspalum notatum var. saurae</name>
    <dbReference type="NCBI Taxonomy" id="547442"/>
    <lineage>
        <taxon>Eukaryota</taxon>
        <taxon>Viridiplantae</taxon>
        <taxon>Streptophyta</taxon>
        <taxon>Embryophyta</taxon>
        <taxon>Tracheophyta</taxon>
        <taxon>Spermatophyta</taxon>
        <taxon>Magnoliopsida</taxon>
        <taxon>Liliopsida</taxon>
        <taxon>Poales</taxon>
        <taxon>Poaceae</taxon>
        <taxon>PACMAD clade</taxon>
        <taxon>Panicoideae</taxon>
        <taxon>Andropogonodae</taxon>
        <taxon>Paspaleae</taxon>
        <taxon>Paspalinae</taxon>
        <taxon>Paspalum</taxon>
    </lineage>
</organism>
<keyword evidence="2" id="KW-1185">Reference proteome</keyword>
<feature type="non-terminal residue" evidence="1">
    <location>
        <position position="101"/>
    </location>
</feature>
<name>A0AAQ3TR69_PASNO</name>
<gene>
    <name evidence="1" type="ORF">U9M48_025798</name>
</gene>
<evidence type="ECO:0000313" key="1">
    <source>
        <dbReference type="EMBL" id="WVZ78018.1"/>
    </source>
</evidence>
<accession>A0AAQ3TR69</accession>
<proteinExistence type="predicted"/>